<dbReference type="OrthoDB" id="2454096at2"/>
<evidence type="ECO:0000313" key="4">
    <source>
        <dbReference type="Proteomes" id="UP000002027"/>
    </source>
</evidence>
<sequence length="163" mass="17484">MRLAEYIAAIAVAALGIAAIGLARQLPYRAEFGVGPGFFPLWLGVVLVILSAVLVRSIWQADRQPATPSEPATDEPAPNQIIPAAEARKPWLIFLVSTAAVVLLFSYLGMVISMGLFMLVTVRWVAGRSWRASLAYAVLSPIAFYIAFGVLLSVPLPVGPFGF</sequence>
<evidence type="ECO:0000313" key="3">
    <source>
        <dbReference type="EMBL" id="ACZ40404.1"/>
    </source>
</evidence>
<feature type="domain" description="DUF1468" evidence="2">
    <location>
        <begin position="7"/>
        <end position="157"/>
    </location>
</feature>
<keyword evidence="1" id="KW-0812">Transmembrane</keyword>
<feature type="transmembrane region" description="Helical" evidence="1">
    <location>
        <begin position="38"/>
        <end position="59"/>
    </location>
</feature>
<accession>D1C9B1</accession>
<dbReference type="RefSeq" id="WP_012873439.1">
    <property type="nucleotide sequence ID" value="NC_013524.1"/>
</dbReference>
<gene>
    <name evidence="3" type="ordered locus">Sthe_3001</name>
</gene>
<feature type="transmembrane region" description="Helical" evidence="1">
    <location>
        <begin position="91"/>
        <end position="122"/>
    </location>
</feature>
<evidence type="ECO:0000259" key="2">
    <source>
        <dbReference type="Pfam" id="PF07331"/>
    </source>
</evidence>
<keyword evidence="4" id="KW-1185">Reference proteome</keyword>
<reference evidence="3 4" key="2">
    <citation type="journal article" date="2010" name="Stand. Genomic Sci.">
        <title>Complete genome sequence of Desulfohalobium retbaense type strain (HR(100)).</title>
        <authorList>
            <person name="Spring S."/>
            <person name="Nolan M."/>
            <person name="Lapidus A."/>
            <person name="Glavina Del Rio T."/>
            <person name="Copeland A."/>
            <person name="Tice H."/>
            <person name="Cheng J.F."/>
            <person name="Lucas S."/>
            <person name="Land M."/>
            <person name="Chen F."/>
            <person name="Bruce D."/>
            <person name="Goodwin L."/>
            <person name="Pitluck S."/>
            <person name="Ivanova N."/>
            <person name="Mavromatis K."/>
            <person name="Mikhailova N."/>
            <person name="Pati A."/>
            <person name="Chen A."/>
            <person name="Palaniappan K."/>
            <person name="Hauser L."/>
            <person name="Chang Y.J."/>
            <person name="Jeffries C.D."/>
            <person name="Munk C."/>
            <person name="Kiss H."/>
            <person name="Chain P."/>
            <person name="Han C."/>
            <person name="Brettin T."/>
            <person name="Detter J.C."/>
            <person name="Schuler E."/>
            <person name="Goker M."/>
            <person name="Rohde M."/>
            <person name="Bristow J."/>
            <person name="Eisen J.A."/>
            <person name="Markowitz V."/>
            <person name="Hugenholtz P."/>
            <person name="Kyrpides N.C."/>
            <person name="Klenk H.P."/>
        </authorList>
    </citation>
    <scope>NUCLEOTIDE SEQUENCE [LARGE SCALE GENOMIC DNA]</scope>
    <source>
        <strain evidence="4">ATCC 49802 / DSM 20745 / S 6022</strain>
    </source>
</reference>
<organism evidence="3 4">
    <name type="scientific">Sphaerobacter thermophilus (strain ATCC 49802 / DSM 20745 / KCCM 41009 / NCIMB 13125 / S 6022)</name>
    <dbReference type="NCBI Taxonomy" id="479434"/>
    <lineage>
        <taxon>Bacteria</taxon>
        <taxon>Pseudomonadati</taxon>
        <taxon>Thermomicrobiota</taxon>
        <taxon>Thermomicrobia</taxon>
        <taxon>Sphaerobacterales</taxon>
        <taxon>Sphaerobacterineae</taxon>
        <taxon>Sphaerobacteraceae</taxon>
        <taxon>Sphaerobacter</taxon>
    </lineage>
</organism>
<dbReference type="EMBL" id="CP001824">
    <property type="protein sequence ID" value="ACZ40404.1"/>
    <property type="molecule type" value="Genomic_DNA"/>
</dbReference>
<reference evidence="4" key="1">
    <citation type="submission" date="2009-11" db="EMBL/GenBank/DDBJ databases">
        <title>The complete chromosome 2 of Sphaerobacter thermophilus DSM 20745.</title>
        <authorList>
            <person name="Lucas S."/>
            <person name="Copeland A."/>
            <person name="Lapidus A."/>
            <person name="Glavina del Rio T."/>
            <person name="Dalin E."/>
            <person name="Tice H."/>
            <person name="Bruce D."/>
            <person name="Goodwin L."/>
            <person name="Pitluck S."/>
            <person name="Kyrpides N."/>
            <person name="Mavromatis K."/>
            <person name="Ivanova N."/>
            <person name="Mikhailova N."/>
            <person name="LaButti K.M."/>
            <person name="Clum A."/>
            <person name="Sun H.I."/>
            <person name="Brettin T."/>
            <person name="Detter J.C."/>
            <person name="Han C."/>
            <person name="Larimer F."/>
            <person name="Land M."/>
            <person name="Hauser L."/>
            <person name="Markowitz V."/>
            <person name="Cheng J.F."/>
            <person name="Hugenholtz P."/>
            <person name="Woyke T."/>
            <person name="Wu D."/>
            <person name="Steenblock K."/>
            <person name="Schneider S."/>
            <person name="Pukall R."/>
            <person name="Goeker M."/>
            <person name="Klenk H.P."/>
            <person name="Eisen J.A."/>
        </authorList>
    </citation>
    <scope>NUCLEOTIDE SEQUENCE [LARGE SCALE GENOMIC DNA]</scope>
    <source>
        <strain evidence="4">ATCC 49802 / DSM 20745 / S 6022</strain>
    </source>
</reference>
<dbReference type="Pfam" id="PF07331">
    <property type="entry name" value="TctB"/>
    <property type="match status" value="1"/>
</dbReference>
<dbReference type="InParanoid" id="D1C9B1"/>
<feature type="transmembrane region" description="Helical" evidence="1">
    <location>
        <begin position="134"/>
        <end position="154"/>
    </location>
</feature>
<keyword evidence="1" id="KW-0472">Membrane</keyword>
<dbReference type="Proteomes" id="UP000002027">
    <property type="component" value="Chromosome 2"/>
</dbReference>
<dbReference type="InterPro" id="IPR009936">
    <property type="entry name" value="DUF1468"/>
</dbReference>
<name>D1C9B1_SPHTD</name>
<dbReference type="AlphaFoldDB" id="D1C9B1"/>
<dbReference type="eggNOG" id="ENOG5033HMW">
    <property type="taxonomic scope" value="Bacteria"/>
</dbReference>
<protein>
    <recommendedName>
        <fullName evidence="2">DUF1468 domain-containing protein</fullName>
    </recommendedName>
</protein>
<evidence type="ECO:0000256" key="1">
    <source>
        <dbReference type="SAM" id="Phobius"/>
    </source>
</evidence>
<dbReference type="STRING" id="479434.Sthe_3001"/>
<proteinExistence type="predicted"/>
<dbReference type="KEGG" id="sti:Sthe_3001"/>
<keyword evidence="1" id="KW-1133">Transmembrane helix</keyword>
<feature type="transmembrane region" description="Helical" evidence="1">
    <location>
        <begin position="6"/>
        <end position="26"/>
    </location>
</feature>
<dbReference type="HOGENOM" id="CLU_110735_2_6_0"/>